<name>A0ABP4MLJ4_9MICO</name>
<dbReference type="PANTHER" id="PTHR43792">
    <property type="entry name" value="GNAT FAMILY, PUTATIVE (AFU_ORTHOLOGUE AFUA_3G00765)-RELATED-RELATED"/>
    <property type="match status" value="1"/>
</dbReference>
<reference evidence="3" key="1">
    <citation type="journal article" date="2019" name="Int. J. Syst. Evol. Microbiol.">
        <title>The Global Catalogue of Microorganisms (GCM) 10K type strain sequencing project: providing services to taxonomists for standard genome sequencing and annotation.</title>
        <authorList>
            <consortium name="The Broad Institute Genomics Platform"/>
            <consortium name="The Broad Institute Genome Sequencing Center for Infectious Disease"/>
            <person name="Wu L."/>
            <person name="Ma J."/>
        </authorList>
    </citation>
    <scope>NUCLEOTIDE SEQUENCE [LARGE SCALE GENOMIC DNA]</scope>
    <source>
        <strain evidence="3">JCM 13319</strain>
    </source>
</reference>
<comment type="caution">
    <text evidence="2">The sequence shown here is derived from an EMBL/GenBank/DDBJ whole genome shotgun (WGS) entry which is preliminary data.</text>
</comment>
<feature type="domain" description="N-acetyltransferase" evidence="1">
    <location>
        <begin position="21"/>
        <end position="192"/>
    </location>
</feature>
<dbReference type="Pfam" id="PF13302">
    <property type="entry name" value="Acetyltransf_3"/>
    <property type="match status" value="1"/>
</dbReference>
<dbReference type="PROSITE" id="PS51186">
    <property type="entry name" value="GNAT"/>
    <property type="match status" value="1"/>
</dbReference>
<dbReference type="EMBL" id="BAAALY010000007">
    <property type="protein sequence ID" value="GAA1545853.1"/>
    <property type="molecule type" value="Genomic_DNA"/>
</dbReference>
<evidence type="ECO:0000313" key="3">
    <source>
        <dbReference type="Proteomes" id="UP001501791"/>
    </source>
</evidence>
<proteinExistence type="predicted"/>
<gene>
    <name evidence="2" type="ORF">GCM10009691_20440</name>
</gene>
<dbReference type="CDD" id="cd04301">
    <property type="entry name" value="NAT_SF"/>
    <property type="match status" value="1"/>
</dbReference>
<organism evidence="2 3">
    <name type="scientific">Brevibacterium picturae</name>
    <dbReference type="NCBI Taxonomy" id="260553"/>
    <lineage>
        <taxon>Bacteria</taxon>
        <taxon>Bacillati</taxon>
        <taxon>Actinomycetota</taxon>
        <taxon>Actinomycetes</taxon>
        <taxon>Micrococcales</taxon>
        <taxon>Brevibacteriaceae</taxon>
        <taxon>Brevibacterium</taxon>
    </lineage>
</organism>
<accession>A0ABP4MLJ4</accession>
<dbReference type="InterPro" id="IPR016181">
    <property type="entry name" value="Acyl_CoA_acyltransferase"/>
</dbReference>
<dbReference type="SUPFAM" id="SSF55729">
    <property type="entry name" value="Acyl-CoA N-acyltransferases (Nat)"/>
    <property type="match status" value="1"/>
</dbReference>
<dbReference type="PANTHER" id="PTHR43792:SF1">
    <property type="entry name" value="N-ACETYLTRANSFERASE DOMAIN-CONTAINING PROTEIN"/>
    <property type="match status" value="1"/>
</dbReference>
<evidence type="ECO:0000313" key="2">
    <source>
        <dbReference type="EMBL" id="GAA1545853.1"/>
    </source>
</evidence>
<dbReference type="InterPro" id="IPR051531">
    <property type="entry name" value="N-acetyltransferase"/>
</dbReference>
<sequence length="199" mass="22443">MMLPQDLPESPGEWPRRIGPLTLSLPDPEGVDAVLRRRNDPAVTEWLIQTRMDPESLKKEWLSSLTNPLQHVVIAGLGDEVVASGSLWIVDGLGQIHGYPEAYSNREAGIDYLVDPRYRGRGFASRIAEVMLGLAFDELHLRRVTAGCFADNHASRRILERSGMRLEQYGIRDSWHADYGWLDGCTYSLLAEEWTSPKL</sequence>
<evidence type="ECO:0000259" key="1">
    <source>
        <dbReference type="PROSITE" id="PS51186"/>
    </source>
</evidence>
<keyword evidence="3" id="KW-1185">Reference proteome</keyword>
<dbReference type="Gene3D" id="3.40.630.30">
    <property type="match status" value="1"/>
</dbReference>
<dbReference type="RefSeq" id="WP_346036045.1">
    <property type="nucleotide sequence ID" value="NZ_BAAALY010000007.1"/>
</dbReference>
<dbReference type="InterPro" id="IPR000182">
    <property type="entry name" value="GNAT_dom"/>
</dbReference>
<dbReference type="Proteomes" id="UP001501791">
    <property type="component" value="Unassembled WGS sequence"/>
</dbReference>
<protein>
    <submittedName>
        <fullName evidence="2">GNAT family protein</fullName>
    </submittedName>
</protein>